<organism evidence="2 3">
    <name type="scientific">Candidatus Protochlamydia amoebophila</name>
    <dbReference type="NCBI Taxonomy" id="362787"/>
    <lineage>
        <taxon>Bacteria</taxon>
        <taxon>Pseudomonadati</taxon>
        <taxon>Chlamydiota</taxon>
        <taxon>Chlamydiia</taxon>
        <taxon>Parachlamydiales</taxon>
        <taxon>Parachlamydiaceae</taxon>
        <taxon>Candidatus Protochlamydia</taxon>
    </lineage>
</organism>
<proteinExistence type="predicted"/>
<dbReference type="InterPro" id="IPR007211">
    <property type="entry name" value="DUF378"/>
</dbReference>
<dbReference type="AlphaFoldDB" id="A0A0C1JPR3"/>
<dbReference type="Pfam" id="PF04070">
    <property type="entry name" value="DUF378"/>
    <property type="match status" value="1"/>
</dbReference>
<evidence type="ECO:0000313" key="2">
    <source>
        <dbReference type="EMBL" id="KIC73185.1"/>
    </source>
</evidence>
<gene>
    <name evidence="2" type="primary">yuzA</name>
    <name evidence="2" type="ORF">DB44_BK00070</name>
</gene>
<dbReference type="PATRIC" id="fig|362787.3.peg.593"/>
<protein>
    <submittedName>
        <fullName evidence="2">Putative membrane protein YuzA</fullName>
    </submittedName>
</protein>
<name>A0A0C1JPR3_9BACT</name>
<feature type="transmembrane region" description="Helical" evidence="1">
    <location>
        <begin position="6"/>
        <end position="27"/>
    </location>
</feature>
<dbReference type="Proteomes" id="UP000031465">
    <property type="component" value="Unassembled WGS sequence"/>
</dbReference>
<reference evidence="2 3" key="1">
    <citation type="journal article" date="2014" name="Mol. Biol. Evol.">
        <title>Massive expansion of Ubiquitination-related gene families within the Chlamydiae.</title>
        <authorList>
            <person name="Domman D."/>
            <person name="Collingro A."/>
            <person name="Lagkouvardos I."/>
            <person name="Gehre L."/>
            <person name="Weinmaier T."/>
            <person name="Rattei T."/>
            <person name="Subtil A."/>
            <person name="Horn M."/>
        </authorList>
    </citation>
    <scope>NUCLEOTIDE SEQUENCE [LARGE SCALE GENOMIC DNA]</scope>
    <source>
        <strain evidence="2 3">EI2</strain>
    </source>
</reference>
<keyword evidence="1" id="KW-0472">Membrane</keyword>
<keyword evidence="1" id="KW-1133">Transmembrane helix</keyword>
<evidence type="ECO:0000313" key="3">
    <source>
        <dbReference type="Proteomes" id="UP000031465"/>
    </source>
</evidence>
<evidence type="ECO:0000256" key="1">
    <source>
        <dbReference type="SAM" id="Phobius"/>
    </source>
</evidence>
<comment type="caution">
    <text evidence="2">The sequence shown here is derived from an EMBL/GenBank/DDBJ whole genome shotgun (WGS) entry which is preliminary data.</text>
</comment>
<keyword evidence="1" id="KW-0812">Transmembrane</keyword>
<dbReference type="EMBL" id="JSAN01000034">
    <property type="protein sequence ID" value="KIC73185.1"/>
    <property type="molecule type" value="Genomic_DNA"/>
</dbReference>
<accession>A0A0C1JPR3</accession>
<feature type="transmembrane region" description="Helical" evidence="1">
    <location>
        <begin position="39"/>
        <end position="57"/>
    </location>
</feature>
<sequence>MKTIEIIAPILLVIGGLNWGLVGLFNFNLVEFIFGQFPVLARAVYAIVGLAAVYHIFQWKAIQDYWR</sequence>
<dbReference type="PANTHER" id="PTHR37304:SF1">
    <property type="entry name" value="MEMBRANE PROTEIN"/>
    <property type="match status" value="1"/>
</dbReference>
<dbReference type="PANTHER" id="PTHR37304">
    <property type="entry name" value="MEMBRANE PROTEIN-RELATED"/>
    <property type="match status" value="1"/>
</dbReference>
<dbReference type="RefSeq" id="WP_039357006.1">
    <property type="nucleotide sequence ID" value="NZ_JSAN01000034.1"/>
</dbReference>